<dbReference type="InterPro" id="IPR015424">
    <property type="entry name" value="PyrdxlP-dep_Trfase"/>
</dbReference>
<dbReference type="GO" id="GO:0046872">
    <property type="term" value="F:metal ion binding"/>
    <property type="evidence" value="ECO:0007669"/>
    <property type="project" value="UniProtKB-KW"/>
</dbReference>
<dbReference type="AlphaFoldDB" id="A0AAC9JDV4"/>
<dbReference type="PIRSF" id="PIRSF005572">
    <property type="entry name" value="NifS"/>
    <property type="match status" value="1"/>
</dbReference>
<evidence type="ECO:0000256" key="3">
    <source>
        <dbReference type="ARBA" id="ARBA00012239"/>
    </source>
</evidence>
<keyword evidence="8" id="KW-0411">Iron-sulfur</keyword>
<dbReference type="PROSITE" id="PS00595">
    <property type="entry name" value="AA_TRANSFER_CLASS_5"/>
    <property type="match status" value="1"/>
</dbReference>
<feature type="domain" description="Aminotransferase class V" evidence="11">
    <location>
        <begin position="5"/>
        <end position="371"/>
    </location>
</feature>
<dbReference type="RefSeq" id="WP_071960802.1">
    <property type="nucleotide sequence ID" value="NZ_CP018025.1"/>
</dbReference>
<evidence type="ECO:0000313" key="12">
    <source>
        <dbReference type="EMBL" id="APD92189.1"/>
    </source>
</evidence>
<dbReference type="Proteomes" id="UP000182101">
    <property type="component" value="Plasmid pAMCP48-600"/>
</dbReference>
<comment type="catalytic activity">
    <reaction evidence="9">
        <text>(sulfur carrier)-H + L-cysteine = (sulfur carrier)-SH + L-alanine</text>
        <dbReference type="Rhea" id="RHEA:43892"/>
        <dbReference type="Rhea" id="RHEA-COMP:14737"/>
        <dbReference type="Rhea" id="RHEA-COMP:14739"/>
        <dbReference type="ChEBI" id="CHEBI:29917"/>
        <dbReference type="ChEBI" id="CHEBI:35235"/>
        <dbReference type="ChEBI" id="CHEBI:57972"/>
        <dbReference type="ChEBI" id="CHEBI:64428"/>
        <dbReference type="EC" id="2.8.1.7"/>
    </reaction>
</comment>
<evidence type="ECO:0000256" key="9">
    <source>
        <dbReference type="ARBA" id="ARBA00050776"/>
    </source>
</evidence>
<reference evidence="12 13" key="1">
    <citation type="submission" date="2016-11" db="EMBL/GenBank/DDBJ databases">
        <title>Networking in microbes: conjugative elements and plasmids in the genus Alteromonas.</title>
        <authorList>
            <person name="Lopez-Perez M."/>
            <person name="Ramon-Marco N."/>
            <person name="Rodriguez-Valera F."/>
        </authorList>
    </citation>
    <scope>NUCLEOTIDE SEQUENCE [LARGE SCALE GENOMIC DNA]</scope>
    <source>
        <strain evidence="12 13">CP48</strain>
        <plasmid evidence="13">pamcp48-600</plasmid>
    </source>
</reference>
<dbReference type="Pfam" id="PF00266">
    <property type="entry name" value="Aminotran_5"/>
    <property type="match status" value="1"/>
</dbReference>
<organism evidence="12 13">
    <name type="scientific">Alteromonas mediterranea</name>
    <dbReference type="NCBI Taxonomy" id="314275"/>
    <lineage>
        <taxon>Bacteria</taxon>
        <taxon>Pseudomonadati</taxon>
        <taxon>Pseudomonadota</taxon>
        <taxon>Gammaproteobacteria</taxon>
        <taxon>Alteromonadales</taxon>
        <taxon>Alteromonadaceae</taxon>
        <taxon>Alteromonas/Salinimonas group</taxon>
        <taxon>Alteromonas</taxon>
    </lineage>
</organism>
<keyword evidence="7" id="KW-0408">Iron</keyword>
<evidence type="ECO:0000256" key="1">
    <source>
        <dbReference type="ARBA" id="ARBA00001933"/>
    </source>
</evidence>
<accession>A0AAC9JDV4</accession>
<dbReference type="InterPro" id="IPR020578">
    <property type="entry name" value="Aminotrans_V_PyrdxlP_BS"/>
</dbReference>
<dbReference type="GO" id="GO:0051536">
    <property type="term" value="F:iron-sulfur cluster binding"/>
    <property type="evidence" value="ECO:0007669"/>
    <property type="project" value="UniProtKB-KW"/>
</dbReference>
<dbReference type="GO" id="GO:0031071">
    <property type="term" value="F:cysteine desulfurase activity"/>
    <property type="evidence" value="ECO:0007669"/>
    <property type="project" value="UniProtKB-EC"/>
</dbReference>
<protein>
    <recommendedName>
        <fullName evidence="3">cysteine desulfurase</fullName>
        <ecNumber evidence="3">2.8.1.7</ecNumber>
    </recommendedName>
</protein>
<comment type="similarity">
    <text evidence="2">Belongs to the class-V pyridoxal-phosphate-dependent aminotransferase family. NifS/IscS subfamily.</text>
</comment>
<proteinExistence type="inferred from homology"/>
<dbReference type="PANTHER" id="PTHR11601:SF34">
    <property type="entry name" value="CYSTEINE DESULFURASE"/>
    <property type="match status" value="1"/>
</dbReference>
<dbReference type="InterPro" id="IPR000192">
    <property type="entry name" value="Aminotrans_V_dom"/>
</dbReference>
<dbReference type="InterPro" id="IPR015422">
    <property type="entry name" value="PyrdxlP-dep_Trfase_small"/>
</dbReference>
<dbReference type="InterPro" id="IPR015421">
    <property type="entry name" value="PyrdxlP-dep_Trfase_major"/>
</dbReference>
<evidence type="ECO:0000256" key="8">
    <source>
        <dbReference type="ARBA" id="ARBA00023014"/>
    </source>
</evidence>
<evidence type="ECO:0000259" key="11">
    <source>
        <dbReference type="Pfam" id="PF00266"/>
    </source>
</evidence>
<dbReference type="Gene3D" id="3.40.640.10">
    <property type="entry name" value="Type I PLP-dependent aspartate aminotransferase-like (Major domain)"/>
    <property type="match status" value="1"/>
</dbReference>
<evidence type="ECO:0000256" key="2">
    <source>
        <dbReference type="ARBA" id="ARBA00006490"/>
    </source>
</evidence>
<dbReference type="InterPro" id="IPR016454">
    <property type="entry name" value="Cysteine_dSase"/>
</dbReference>
<dbReference type="PANTHER" id="PTHR11601">
    <property type="entry name" value="CYSTEINE DESULFURYLASE FAMILY MEMBER"/>
    <property type="match status" value="1"/>
</dbReference>
<sequence>MKLPIYLDYAATTPISPKSAKAICDTLSDPALLGNPSSSTHMYGWKAQEAVHAARARVASLFNAKARDVIFTSGATEANNLAIRGVCQGLSSPHIITSSVEHKAVLETCQHMARNGAELTILEPDENGIVTPESVASAIKGNTVLVSLMHVNNEVGSFNDIDAIGELISGINPNIVFHVDAAQSAGKVDIDIKSLAKIDIITFSAHKFYGPKGIGGLILSRFARKKVSSISFGGVQENSLRPGTLATHQIVGMGEAAAECKEKMSLDREHVLLLRQTLFNTLNECGVAFNTNVNQNLAYPGIVNMNIFGIEPDELMLQWSQVAVSSGSACNSQTKSDSYVLQSIRNGKDKNPSSADVRISFGRYTTREDVTEAVHHLTAALSAVSC</sequence>
<geneLocation type="plasmid" evidence="13">
    <name>pamcp48-600</name>
</geneLocation>
<evidence type="ECO:0000256" key="10">
    <source>
        <dbReference type="RuleBase" id="RU004504"/>
    </source>
</evidence>
<dbReference type="EC" id="2.8.1.7" evidence="3"/>
<evidence type="ECO:0000256" key="4">
    <source>
        <dbReference type="ARBA" id="ARBA00022679"/>
    </source>
</evidence>
<keyword evidence="5" id="KW-0479">Metal-binding</keyword>
<dbReference type="Gene3D" id="3.90.1150.10">
    <property type="entry name" value="Aspartate Aminotransferase, domain 1"/>
    <property type="match status" value="1"/>
</dbReference>
<comment type="cofactor">
    <cofactor evidence="1 10">
        <name>pyridoxal 5'-phosphate</name>
        <dbReference type="ChEBI" id="CHEBI:597326"/>
    </cofactor>
</comment>
<dbReference type="SUPFAM" id="SSF53383">
    <property type="entry name" value="PLP-dependent transferases"/>
    <property type="match status" value="1"/>
</dbReference>
<gene>
    <name evidence="12" type="ORF">BM524_19920</name>
</gene>
<evidence type="ECO:0000256" key="6">
    <source>
        <dbReference type="ARBA" id="ARBA00022898"/>
    </source>
</evidence>
<dbReference type="EMBL" id="CP018025">
    <property type="protein sequence ID" value="APD92189.1"/>
    <property type="molecule type" value="Genomic_DNA"/>
</dbReference>
<evidence type="ECO:0000256" key="5">
    <source>
        <dbReference type="ARBA" id="ARBA00022723"/>
    </source>
</evidence>
<evidence type="ECO:0000256" key="7">
    <source>
        <dbReference type="ARBA" id="ARBA00023004"/>
    </source>
</evidence>
<dbReference type="Gene3D" id="1.10.260.50">
    <property type="match status" value="1"/>
</dbReference>
<evidence type="ECO:0000313" key="13">
    <source>
        <dbReference type="Proteomes" id="UP000182101"/>
    </source>
</evidence>
<name>A0AAC9JDV4_9ALTE</name>
<keyword evidence="4" id="KW-0808">Transferase</keyword>
<keyword evidence="6" id="KW-0663">Pyridoxal phosphate</keyword>
<keyword evidence="12" id="KW-0614">Plasmid</keyword>